<evidence type="ECO:0000313" key="3">
    <source>
        <dbReference type="Proteomes" id="UP000332933"/>
    </source>
</evidence>
<dbReference type="AlphaFoldDB" id="A0A485LLJ4"/>
<organism evidence="2 3">
    <name type="scientific">Aphanomyces stellatus</name>
    <dbReference type="NCBI Taxonomy" id="120398"/>
    <lineage>
        <taxon>Eukaryota</taxon>
        <taxon>Sar</taxon>
        <taxon>Stramenopiles</taxon>
        <taxon>Oomycota</taxon>
        <taxon>Saprolegniomycetes</taxon>
        <taxon>Saprolegniales</taxon>
        <taxon>Verrucalvaceae</taxon>
        <taxon>Aphanomyces</taxon>
    </lineage>
</organism>
<evidence type="ECO:0000313" key="1">
    <source>
        <dbReference type="EMBL" id="KAF0685072.1"/>
    </source>
</evidence>
<reference evidence="2 3" key="1">
    <citation type="submission" date="2019-03" db="EMBL/GenBank/DDBJ databases">
        <authorList>
            <person name="Gaulin E."/>
            <person name="Dumas B."/>
        </authorList>
    </citation>
    <scope>NUCLEOTIDE SEQUENCE [LARGE SCALE GENOMIC DNA]</scope>
    <source>
        <strain evidence="2">CBS 568.67</strain>
    </source>
</reference>
<dbReference type="OrthoDB" id="100535at2759"/>
<proteinExistence type="predicted"/>
<gene>
    <name evidence="2" type="primary">Aste57867_23000</name>
    <name evidence="1" type="ORF">As57867_022929</name>
    <name evidence="2" type="ORF">ASTE57867_23000</name>
</gene>
<accession>A0A485LLJ4</accession>
<evidence type="ECO:0000313" key="2">
    <source>
        <dbReference type="EMBL" id="VFT99649.1"/>
    </source>
</evidence>
<name>A0A485LLJ4_9STRA</name>
<protein>
    <submittedName>
        <fullName evidence="2">Aste57867_23000 protein</fullName>
    </submittedName>
</protein>
<dbReference type="EMBL" id="VJMH01007222">
    <property type="protein sequence ID" value="KAF0685072.1"/>
    <property type="molecule type" value="Genomic_DNA"/>
</dbReference>
<dbReference type="EMBL" id="CAADRA010007248">
    <property type="protein sequence ID" value="VFT99649.1"/>
    <property type="molecule type" value="Genomic_DNA"/>
</dbReference>
<keyword evidence="3" id="KW-1185">Reference proteome</keyword>
<sequence length="540" mass="60683">MTQEQQDYLKMLNTEAVKSIFTASRYTSWISNTDARVRLAETLEELNAAVYAIDGDAIRDAVGCIVLVYKDIFRIPSSKKHALSLMDPVDDVECWIKTVDLYDKASRQVGQKVVTGLHTLVHCQDTLSDSCGAMDTNGLLLLSSALLQLQSTQCLYEALQRPSPPLPTSDGATVFPFISNPLQKSPPPPGFQYSTFDPPLPLSSSLGLDCTGEFPRFFAPSTHSLQSSVFEQQAPITQPPPLPILGLDFEPSPRPRFSRNPLLEEFFKFNGVVAERVKQFCSSPLESLVSLPHDTSPTPPISPPPPSSYASVIAKSVPPRQPPQAKYRKFGNAKQDAFRAALKSETGAAGIYLWHFWRHCEEQTQVVPRARLCLNRCAASSQCPMSHSVFDVMRCNPLYKLFICCNASHHDGKERADCAGLHFDFEGVNWDHLRLKELIREKANLCPRLLMCTEDECVKSHSVDEICWYRPNFRTERCNTTKTHNRITCWYYHSDNDRRNFGDMVGKVVEVPFLQRTVHGKMAFELEKLAKAGSMVMVEE</sequence>
<reference evidence="1" key="2">
    <citation type="submission" date="2019-06" db="EMBL/GenBank/DDBJ databases">
        <title>Genomics analysis of Aphanomyces spp. identifies a new class of oomycete effector associated with host adaptation.</title>
        <authorList>
            <person name="Gaulin E."/>
        </authorList>
    </citation>
    <scope>NUCLEOTIDE SEQUENCE</scope>
    <source>
        <strain evidence="1">CBS 578.67</strain>
    </source>
</reference>
<dbReference type="Proteomes" id="UP000332933">
    <property type="component" value="Unassembled WGS sequence"/>
</dbReference>